<evidence type="ECO:0000313" key="3">
    <source>
        <dbReference type="Proteomes" id="UP000199365"/>
    </source>
</evidence>
<feature type="domain" description="AB hydrolase-1" evidence="1">
    <location>
        <begin position="27"/>
        <end position="242"/>
    </location>
</feature>
<dbReference type="Proteomes" id="UP000199365">
    <property type="component" value="Unassembled WGS sequence"/>
</dbReference>
<dbReference type="Pfam" id="PF12697">
    <property type="entry name" value="Abhydrolase_6"/>
    <property type="match status" value="1"/>
</dbReference>
<gene>
    <name evidence="2" type="ORF">SAMN05445850_5045</name>
</gene>
<dbReference type="Gene3D" id="3.40.50.1820">
    <property type="entry name" value="alpha/beta hydrolase"/>
    <property type="match status" value="1"/>
</dbReference>
<dbReference type="STRING" id="157910.SAMN05445850_5045"/>
<dbReference type="EMBL" id="FNKX01000002">
    <property type="protein sequence ID" value="SDR50356.1"/>
    <property type="molecule type" value="Genomic_DNA"/>
</dbReference>
<dbReference type="AlphaFoldDB" id="A0A1H1JK32"/>
<protein>
    <submittedName>
        <fullName evidence="2">Pimeloyl-ACP methyl ester carboxylesterase</fullName>
    </submittedName>
</protein>
<name>A0A1H1JK32_9BURK</name>
<reference evidence="3" key="1">
    <citation type="submission" date="2016-10" db="EMBL/GenBank/DDBJ databases">
        <authorList>
            <person name="Varghese N."/>
            <person name="Submissions S."/>
        </authorList>
    </citation>
    <scope>NUCLEOTIDE SEQUENCE [LARGE SCALE GENOMIC DNA]</scope>
    <source>
        <strain evidence="3">DUS833</strain>
    </source>
</reference>
<dbReference type="PANTHER" id="PTHR47914">
    <property type="entry name" value="ALPHA/BETA-HYDROLASES SUPERFAMILY PROTEIN"/>
    <property type="match status" value="1"/>
</dbReference>
<dbReference type="PANTHER" id="PTHR47914:SF1">
    <property type="entry name" value="ALPHA_BETA-HYDROLASES SUPERFAMILY PROTEIN"/>
    <property type="match status" value="1"/>
</dbReference>
<sequence>MTKTIRCQWDSGEFALDVDEAGSGASVVLLPALSTISTRLEMRPLLDLLAPQFHVTTVDWPGFGDQARPKEEWSPELLSEFLNWFLSDIVAPPHAIVAAGHAATYALYQAVLRSDTVDRLVLIAPTWRGPLPTMMGGQRAWFSRVRSAIDHPLAGPLLYRLNVSRHVITMMAREHVYSDPDWLGGDRLAAKLAVTRAPGARHSSVRFVTGALDRVANRAAFLDLARRANIPILVIYGDQTPPKSRVEMEALGQLPNVQVEWVMKGKLAIHEEFPEIVSVAIRRFLTKESPF</sequence>
<evidence type="ECO:0000259" key="1">
    <source>
        <dbReference type="Pfam" id="PF12697"/>
    </source>
</evidence>
<accession>A0A1H1JK32</accession>
<organism evidence="2 3">
    <name type="scientific">Paraburkholderia tuberum</name>
    <dbReference type="NCBI Taxonomy" id="157910"/>
    <lineage>
        <taxon>Bacteria</taxon>
        <taxon>Pseudomonadati</taxon>
        <taxon>Pseudomonadota</taxon>
        <taxon>Betaproteobacteria</taxon>
        <taxon>Burkholderiales</taxon>
        <taxon>Burkholderiaceae</taxon>
        <taxon>Paraburkholderia</taxon>
    </lineage>
</organism>
<proteinExistence type="predicted"/>
<dbReference type="RefSeq" id="WP_090807805.1">
    <property type="nucleotide sequence ID" value="NZ_FNKX01000002.1"/>
</dbReference>
<dbReference type="InterPro" id="IPR029058">
    <property type="entry name" value="AB_hydrolase_fold"/>
</dbReference>
<dbReference type="InterPro" id="IPR000073">
    <property type="entry name" value="AB_hydrolase_1"/>
</dbReference>
<evidence type="ECO:0000313" key="2">
    <source>
        <dbReference type="EMBL" id="SDR50356.1"/>
    </source>
</evidence>
<keyword evidence="3" id="KW-1185">Reference proteome</keyword>
<dbReference type="SUPFAM" id="SSF53474">
    <property type="entry name" value="alpha/beta-Hydrolases"/>
    <property type="match status" value="1"/>
</dbReference>